<evidence type="ECO:0000313" key="2">
    <source>
        <dbReference type="Proteomes" id="UP000272140"/>
    </source>
</evidence>
<dbReference type="RefSeq" id="WP_125381137.1">
    <property type="nucleotide sequence ID" value="NZ_RKIO01000003.1"/>
</dbReference>
<protein>
    <submittedName>
        <fullName evidence="1">Uncharacterized protein</fullName>
    </submittedName>
</protein>
<proteinExistence type="predicted"/>
<reference evidence="2" key="1">
    <citation type="submission" date="2018-11" db="EMBL/GenBank/DDBJ databases">
        <title>FDA dAtabase for Regulatory Grade micrObial Sequences (FDA-ARGOS): Supporting development and validation of Infectious Disease Dx tests.</title>
        <authorList>
            <person name="Goldberg B."/>
            <person name="Campos J."/>
            <person name="Tallon L."/>
            <person name="Sadzewicz L."/>
            <person name="Zhao X."/>
            <person name="Vavikolanu K."/>
            <person name="Mehta A."/>
            <person name="Aluvathingal J."/>
            <person name="Nadendla S."/>
            <person name="Geyer C."/>
            <person name="Nandy P."/>
            <person name="Yan Y."/>
            <person name="Sichtig H."/>
        </authorList>
    </citation>
    <scope>NUCLEOTIDE SEQUENCE [LARGE SCALE GENOMIC DNA]</scope>
    <source>
        <strain evidence="2">FDAARGOS_544</strain>
    </source>
</reference>
<evidence type="ECO:0000313" key="1">
    <source>
        <dbReference type="EMBL" id="RSC10660.1"/>
    </source>
</evidence>
<dbReference type="EMBL" id="RKIO01000003">
    <property type="protein sequence ID" value="RSC10660.1"/>
    <property type="molecule type" value="Genomic_DNA"/>
</dbReference>
<sequence>MNIRSATDTLRVSYAPITTGFPIVVTDTLAATLDAALEGGKTTEAFFEQLNETAAFWADIADGTLSFVNGTDPHGVPVVIASSGNVDMRLIAVWSGATDISKPFGTMVVELGNRQTGIQQAMAFYICLDEAPAQGVVGDALFAALRPFLYSSFADVLRSMAAQLAVMADTENPSIDPQTFIVTVLSAASQKAISVAGSLTAWGLGKLFVGFDALAFNLSVVAPLMAVPLVLSYLAHPMYLSVLVINNSRLDFTLSLAAQPHGQSSVNWPAATLPAISHVDFPLGRGDQPALLQTGLSQYINTSTASSIGIVLETNAQGGARAAEVVSVPWSGQNTIWAGAPSASPNQTWSDHHASNGRLSYVAQFAGYTVCMATNKLQGETNGVYWYAVLIVIS</sequence>
<accession>A0A3R9BIE3</accession>
<comment type="caution">
    <text evidence="1">The sequence shown here is derived from an EMBL/GenBank/DDBJ whole genome shotgun (WGS) entry which is preliminary data.</text>
</comment>
<name>A0A3R9BIE3_9BURK</name>
<dbReference type="Proteomes" id="UP000272140">
    <property type="component" value="Unassembled WGS sequence"/>
</dbReference>
<organism evidence="1 2">
    <name type="scientific">Burkholderia cenocepacia</name>
    <dbReference type="NCBI Taxonomy" id="95486"/>
    <lineage>
        <taxon>Bacteria</taxon>
        <taxon>Pseudomonadati</taxon>
        <taxon>Pseudomonadota</taxon>
        <taxon>Betaproteobacteria</taxon>
        <taxon>Burkholderiales</taxon>
        <taxon>Burkholderiaceae</taxon>
        <taxon>Burkholderia</taxon>
        <taxon>Burkholderia cepacia complex</taxon>
    </lineage>
</organism>
<dbReference type="AlphaFoldDB" id="A0A3R9BIE3"/>
<gene>
    <name evidence="1" type="ORF">EGT41_19750</name>
</gene>